<dbReference type="EMBL" id="KV425579">
    <property type="protein sequence ID" value="KZT24159.1"/>
    <property type="molecule type" value="Genomic_DNA"/>
</dbReference>
<sequence length="360" mass="40562">MSMSSQDAWGGMVTRDRHFGDAETLASLKFEGRGSEAGTDDIIWTDRRCLEFALAWDKHSRALGTHAQIKVTAAKQVGVKVRNRPHHHQNAGCERATGTRGWPIRGGQLIDAPRGGGCRGQMACTFSRGQRREFGQRRQSRESSQRGFGKAQGEWDNAIEEVPSVRWSSKSEGRPIPVRHLCDVRAGVDGSAEDQIRLFICGVLNLRPTERHYQEVGNVTREVSSIRQAGNYGGIDGDRKRGYQELFDATQDLDTKNGMSPSKKDGQAVAETVESRKQRRRCCGITSYPTRIRHMHNEVGNCRPSKVRVEVVIDASNQKEKAQFRHSRRWQHSRLKTDRREQCNVPKSSELTMDHDTKAV</sequence>
<evidence type="ECO:0000313" key="3">
    <source>
        <dbReference type="Proteomes" id="UP000076761"/>
    </source>
</evidence>
<dbReference type="AlphaFoldDB" id="A0A165RR32"/>
<protein>
    <submittedName>
        <fullName evidence="2">Uncharacterized protein</fullName>
    </submittedName>
</protein>
<feature type="compositionally biased region" description="Basic and acidic residues" evidence="1">
    <location>
        <begin position="130"/>
        <end position="144"/>
    </location>
</feature>
<feature type="region of interest" description="Disordered" evidence="1">
    <location>
        <begin position="129"/>
        <end position="153"/>
    </location>
</feature>
<name>A0A165RR32_9AGAM</name>
<keyword evidence="3" id="KW-1185">Reference proteome</keyword>
<dbReference type="Proteomes" id="UP000076761">
    <property type="component" value="Unassembled WGS sequence"/>
</dbReference>
<organism evidence="2 3">
    <name type="scientific">Neolentinus lepideus HHB14362 ss-1</name>
    <dbReference type="NCBI Taxonomy" id="1314782"/>
    <lineage>
        <taxon>Eukaryota</taxon>
        <taxon>Fungi</taxon>
        <taxon>Dikarya</taxon>
        <taxon>Basidiomycota</taxon>
        <taxon>Agaricomycotina</taxon>
        <taxon>Agaricomycetes</taxon>
        <taxon>Gloeophyllales</taxon>
        <taxon>Gloeophyllaceae</taxon>
        <taxon>Neolentinus</taxon>
    </lineage>
</organism>
<reference evidence="2 3" key="1">
    <citation type="journal article" date="2016" name="Mol. Biol. Evol.">
        <title>Comparative Genomics of Early-Diverging Mushroom-Forming Fungi Provides Insights into the Origins of Lignocellulose Decay Capabilities.</title>
        <authorList>
            <person name="Nagy L.G."/>
            <person name="Riley R."/>
            <person name="Tritt A."/>
            <person name="Adam C."/>
            <person name="Daum C."/>
            <person name="Floudas D."/>
            <person name="Sun H."/>
            <person name="Yadav J.S."/>
            <person name="Pangilinan J."/>
            <person name="Larsson K.H."/>
            <person name="Matsuura K."/>
            <person name="Barry K."/>
            <person name="Labutti K."/>
            <person name="Kuo R."/>
            <person name="Ohm R.A."/>
            <person name="Bhattacharya S.S."/>
            <person name="Shirouzu T."/>
            <person name="Yoshinaga Y."/>
            <person name="Martin F.M."/>
            <person name="Grigoriev I.V."/>
            <person name="Hibbett D.S."/>
        </authorList>
    </citation>
    <scope>NUCLEOTIDE SEQUENCE [LARGE SCALE GENOMIC DNA]</scope>
    <source>
        <strain evidence="2 3">HHB14362 ss-1</strain>
    </source>
</reference>
<accession>A0A165RR32</accession>
<dbReference type="InParanoid" id="A0A165RR32"/>
<gene>
    <name evidence="2" type="ORF">NEOLEDRAFT_1170241</name>
</gene>
<evidence type="ECO:0000313" key="2">
    <source>
        <dbReference type="EMBL" id="KZT24159.1"/>
    </source>
</evidence>
<feature type="region of interest" description="Disordered" evidence="1">
    <location>
        <begin position="319"/>
        <end position="360"/>
    </location>
</feature>
<feature type="compositionally biased region" description="Basic residues" evidence="1">
    <location>
        <begin position="324"/>
        <end position="334"/>
    </location>
</feature>
<feature type="region of interest" description="Disordered" evidence="1">
    <location>
        <begin position="85"/>
        <end position="104"/>
    </location>
</feature>
<evidence type="ECO:0000256" key="1">
    <source>
        <dbReference type="SAM" id="MobiDB-lite"/>
    </source>
</evidence>
<proteinExistence type="predicted"/>